<organism evidence="1 2">
    <name type="scientific">Coleofasciculus chthonoplastes PCC 7420</name>
    <dbReference type="NCBI Taxonomy" id="118168"/>
    <lineage>
        <taxon>Bacteria</taxon>
        <taxon>Bacillati</taxon>
        <taxon>Cyanobacteriota</taxon>
        <taxon>Cyanophyceae</taxon>
        <taxon>Coleofasciculales</taxon>
        <taxon>Coleofasciculaceae</taxon>
        <taxon>Coleofasciculus</taxon>
    </lineage>
</organism>
<gene>
    <name evidence="1" type="ORF">MC7420_4932</name>
</gene>
<reference evidence="1 2" key="1">
    <citation type="submission" date="2008-07" db="EMBL/GenBank/DDBJ databases">
        <authorList>
            <person name="Tandeau de Marsac N."/>
            <person name="Ferriera S."/>
            <person name="Johnson J."/>
            <person name="Kravitz S."/>
            <person name="Beeson K."/>
            <person name="Sutton G."/>
            <person name="Rogers Y.-H."/>
            <person name="Friedman R."/>
            <person name="Frazier M."/>
            <person name="Venter J.C."/>
        </authorList>
    </citation>
    <scope>NUCLEOTIDE SEQUENCE [LARGE SCALE GENOMIC DNA]</scope>
    <source>
        <strain evidence="1 2">PCC 7420</strain>
    </source>
</reference>
<dbReference type="AlphaFoldDB" id="B4VZI4"/>
<evidence type="ECO:0000313" key="1">
    <source>
        <dbReference type="EMBL" id="EDX72659.1"/>
    </source>
</evidence>
<name>B4VZI4_9CYAN</name>
<evidence type="ECO:0000313" key="2">
    <source>
        <dbReference type="Proteomes" id="UP000003835"/>
    </source>
</evidence>
<accession>B4VZI4</accession>
<dbReference type="RefSeq" id="WP_006104114.1">
    <property type="nucleotide sequence ID" value="NZ_DS989862.1"/>
</dbReference>
<sequence length="65" mass="7241">MRGEPVDQDELKQRLNLTVTPTGARGLEEIAQELGLKSKSELVDQIGRRRLIVSPNPAVDQDTEE</sequence>
<proteinExistence type="predicted"/>
<dbReference type="OrthoDB" id="467913at2"/>
<keyword evidence="2" id="KW-1185">Reference proteome</keyword>
<dbReference type="EMBL" id="DS989862">
    <property type="protein sequence ID" value="EDX72659.1"/>
    <property type="molecule type" value="Genomic_DNA"/>
</dbReference>
<dbReference type="Proteomes" id="UP000003835">
    <property type="component" value="Unassembled WGS sequence"/>
</dbReference>
<dbReference type="HOGENOM" id="CLU_2842226_0_0_3"/>
<dbReference type="STRING" id="118168.MC7420_4932"/>
<protein>
    <recommendedName>
        <fullName evidence="3">Ribbon-helix-helix protein CopG domain-containing protein</fullName>
    </recommendedName>
</protein>
<evidence type="ECO:0008006" key="3">
    <source>
        <dbReference type="Google" id="ProtNLM"/>
    </source>
</evidence>